<dbReference type="InterPro" id="IPR035906">
    <property type="entry name" value="MetI-like_sf"/>
</dbReference>
<protein>
    <submittedName>
        <fullName evidence="10">Neutral amino acid ABC transporter membrane protein</fullName>
    </submittedName>
</protein>
<feature type="transmembrane region" description="Helical" evidence="7">
    <location>
        <begin position="139"/>
        <end position="157"/>
    </location>
</feature>
<keyword evidence="11" id="KW-1185">Reference proteome</keyword>
<dbReference type="GO" id="GO:0006865">
    <property type="term" value="P:amino acid transport"/>
    <property type="evidence" value="ECO:0007669"/>
    <property type="project" value="TreeGrafter"/>
</dbReference>
<organism evidence="10 11">
    <name type="scientific">Thermaerobacter subterraneus DSM 13965</name>
    <dbReference type="NCBI Taxonomy" id="867903"/>
    <lineage>
        <taxon>Bacteria</taxon>
        <taxon>Bacillati</taxon>
        <taxon>Bacillota</taxon>
        <taxon>Clostridia</taxon>
        <taxon>Eubacteriales</taxon>
        <taxon>Clostridiales Family XVII. Incertae Sedis</taxon>
        <taxon>Thermaerobacter</taxon>
    </lineage>
</organism>
<comment type="similarity">
    <text evidence="7">Belongs to the binding-protein-dependent transport system permease family.</text>
</comment>
<evidence type="ECO:0000256" key="2">
    <source>
        <dbReference type="ARBA" id="ARBA00022448"/>
    </source>
</evidence>
<dbReference type="NCBIfam" id="TIGR01726">
    <property type="entry name" value="HEQRo_perm_3TM"/>
    <property type="match status" value="1"/>
</dbReference>
<evidence type="ECO:0000256" key="5">
    <source>
        <dbReference type="ARBA" id="ARBA00022989"/>
    </source>
</evidence>
<feature type="transmembrane region" description="Helical" evidence="7">
    <location>
        <begin position="169"/>
        <end position="193"/>
    </location>
</feature>
<dbReference type="HOGENOM" id="CLU_019602_16_1_9"/>
<feature type="region of interest" description="Disordered" evidence="8">
    <location>
        <begin position="1"/>
        <end position="34"/>
    </location>
</feature>
<reference evidence="10" key="1">
    <citation type="submission" date="2010-10" db="EMBL/GenBank/DDBJ databases">
        <authorList>
            <consortium name="US DOE Joint Genome Institute (JGI-PGF)"/>
            <person name="Lucas S."/>
            <person name="Copeland A."/>
            <person name="Lapidus A."/>
            <person name="Bruce D."/>
            <person name="Goodwin L."/>
            <person name="Pitluck S."/>
            <person name="Kyrpides N."/>
            <person name="Mavromatis K."/>
            <person name="Detter J.C."/>
            <person name="Han C."/>
            <person name="Land M."/>
            <person name="Hauser L."/>
            <person name="Markowitz V."/>
            <person name="Cheng J.-F."/>
            <person name="Hugenholtz P."/>
            <person name="Woyke T."/>
            <person name="Wu D."/>
            <person name="Pukall R."/>
            <person name="Wahrenburg C."/>
            <person name="Brambilla E."/>
            <person name="Klenk H.-P."/>
            <person name="Eisen J.A."/>
        </authorList>
    </citation>
    <scope>NUCLEOTIDE SEQUENCE [LARGE SCALE GENOMIC DNA]</scope>
    <source>
        <strain evidence="10">DSM 13965</strain>
    </source>
</reference>
<dbReference type="PANTHER" id="PTHR30614">
    <property type="entry name" value="MEMBRANE COMPONENT OF AMINO ACID ABC TRANSPORTER"/>
    <property type="match status" value="1"/>
</dbReference>
<dbReference type="OrthoDB" id="9787841at2"/>
<feature type="transmembrane region" description="Helical" evidence="7">
    <location>
        <begin position="106"/>
        <end position="127"/>
    </location>
</feature>
<feature type="transmembrane region" description="Helical" evidence="7">
    <location>
        <begin position="344"/>
        <end position="362"/>
    </location>
</feature>
<keyword evidence="2 7" id="KW-0813">Transport</keyword>
<feature type="compositionally biased region" description="Low complexity" evidence="8">
    <location>
        <begin position="17"/>
        <end position="31"/>
    </location>
</feature>
<dbReference type="Gene3D" id="1.10.3720.10">
    <property type="entry name" value="MetI-like"/>
    <property type="match status" value="1"/>
</dbReference>
<dbReference type="SUPFAM" id="SSF161098">
    <property type="entry name" value="MetI-like"/>
    <property type="match status" value="1"/>
</dbReference>
<dbReference type="InterPro" id="IPR000515">
    <property type="entry name" value="MetI-like"/>
</dbReference>
<keyword evidence="3" id="KW-1003">Cell membrane</keyword>
<keyword evidence="4 7" id="KW-0812">Transmembrane</keyword>
<comment type="caution">
    <text evidence="10">The sequence shown here is derived from an EMBL/GenBank/DDBJ whole genome shotgun (WGS) entry which is preliminary data.</text>
</comment>
<comment type="subcellular location">
    <subcellularLocation>
        <location evidence="1 7">Cell membrane</location>
        <topology evidence="1 7">Multi-pass membrane protein</topology>
    </subcellularLocation>
</comment>
<evidence type="ECO:0000256" key="7">
    <source>
        <dbReference type="RuleBase" id="RU363032"/>
    </source>
</evidence>
<dbReference type="InterPro" id="IPR043429">
    <property type="entry name" value="ArtM/GltK/GlnP/TcyL/YhdX-like"/>
</dbReference>
<accession>K6PRT9</accession>
<evidence type="ECO:0000256" key="3">
    <source>
        <dbReference type="ARBA" id="ARBA00022475"/>
    </source>
</evidence>
<feature type="transmembrane region" description="Helical" evidence="7">
    <location>
        <begin position="285"/>
        <end position="307"/>
    </location>
</feature>
<keyword evidence="5 7" id="KW-1133">Transmembrane helix</keyword>
<dbReference type="Pfam" id="PF00528">
    <property type="entry name" value="BPD_transp_1"/>
    <property type="match status" value="1"/>
</dbReference>
<evidence type="ECO:0000256" key="1">
    <source>
        <dbReference type="ARBA" id="ARBA00004651"/>
    </source>
</evidence>
<dbReference type="STRING" id="867903.ThesuDRAFT_01431"/>
<feature type="transmembrane region" description="Helical" evidence="7">
    <location>
        <begin position="214"/>
        <end position="232"/>
    </location>
</feature>
<evidence type="ECO:0000313" key="10">
    <source>
        <dbReference type="EMBL" id="EKP95672.1"/>
    </source>
</evidence>
<feature type="domain" description="ABC transmembrane type-1" evidence="9">
    <location>
        <begin position="169"/>
        <end position="363"/>
    </location>
</feature>
<dbReference type="PANTHER" id="PTHR30614:SF41">
    <property type="entry name" value="INNER MEMBRANE AMINO-ACID ABC TRANSPORTER PERMEASE PROTEIN YHDY"/>
    <property type="match status" value="1"/>
</dbReference>
<dbReference type="InterPro" id="IPR010065">
    <property type="entry name" value="AA_ABC_transptr_permease_3TM"/>
</dbReference>
<sequence>MDEPATGPALPEPAPGRPAAGQAGPAATTVAVPPPQAPWPQRAAAWARQNLLASWYHGLLTLVALAILALAGRAVLSWAFGRARWDVVTDNLLLLLVGAYPRDQLWRVVAALVLLAVLVVVSGLAWAGPARWRRAQMPVVAAWVVLVPAAMVLVLSVPRQGGAGTGYGLILTLVLAVAGITLSFPLGVLLALGRVSSLPVVRALSIAYIELVRGTPLMVVLFFSMTALPLFLPPSVRPDLVTRAAAGLVLFTAAYVAEAVRGGLQGVPRGQVEAAQALGLTGTQAVLLIILPQALRAVIPALVGQFISLFKDTSLVAVWGLLEFVGVAQSVLSNPSYLGRHVEMYAFVAAVYWVFCYGMSLASRRLERRLGVGER</sequence>
<keyword evidence="6 7" id="KW-0472">Membrane</keyword>
<evidence type="ECO:0000256" key="6">
    <source>
        <dbReference type="ARBA" id="ARBA00023136"/>
    </source>
</evidence>
<evidence type="ECO:0000313" key="11">
    <source>
        <dbReference type="Proteomes" id="UP000005710"/>
    </source>
</evidence>
<reference evidence="10" key="2">
    <citation type="submission" date="2012-10" db="EMBL/GenBank/DDBJ databases">
        <title>Improved high-quality draft of Thermaerobacter subterraneus C21, DSM 13965.</title>
        <authorList>
            <consortium name="DOE Joint Genome Institute"/>
            <person name="Eisen J."/>
            <person name="Huntemann M."/>
            <person name="Wei C.-L."/>
            <person name="Han J."/>
            <person name="Detter J.C."/>
            <person name="Han C."/>
            <person name="Tapia R."/>
            <person name="Chen A."/>
            <person name="Kyrpides N."/>
            <person name="Mavromatis K."/>
            <person name="Markowitz V."/>
            <person name="Szeto E."/>
            <person name="Ivanova N."/>
            <person name="Mikhailova N."/>
            <person name="Ovchinnikova G."/>
            <person name="Pagani I."/>
            <person name="Pati A."/>
            <person name="Goodwin L."/>
            <person name="Nordberg H.P."/>
            <person name="Cantor M.N."/>
            <person name="Hua S.X."/>
            <person name="Woyke T."/>
            <person name="Eisen J."/>
            <person name="Klenk H.-P."/>
        </authorList>
    </citation>
    <scope>NUCLEOTIDE SEQUENCE [LARGE SCALE GENOMIC DNA]</scope>
    <source>
        <strain evidence="10">DSM 13965</strain>
    </source>
</reference>
<proteinExistence type="inferred from homology"/>
<name>K6PRT9_9FIRM</name>
<dbReference type="GO" id="GO:0043190">
    <property type="term" value="C:ATP-binding cassette (ABC) transporter complex"/>
    <property type="evidence" value="ECO:0007669"/>
    <property type="project" value="InterPro"/>
</dbReference>
<evidence type="ECO:0000256" key="4">
    <source>
        <dbReference type="ARBA" id="ARBA00022692"/>
    </source>
</evidence>
<gene>
    <name evidence="10" type="ORF">ThesuDRAFT_01431</name>
</gene>
<dbReference type="eggNOG" id="COG0765">
    <property type="taxonomic scope" value="Bacteria"/>
</dbReference>
<feature type="transmembrane region" description="Helical" evidence="7">
    <location>
        <begin position="244"/>
        <end position="264"/>
    </location>
</feature>
<dbReference type="Proteomes" id="UP000005710">
    <property type="component" value="Unassembled WGS sequence"/>
</dbReference>
<evidence type="ECO:0000256" key="8">
    <source>
        <dbReference type="SAM" id="MobiDB-lite"/>
    </source>
</evidence>
<dbReference type="CDD" id="cd06261">
    <property type="entry name" value="TM_PBP2"/>
    <property type="match status" value="1"/>
</dbReference>
<dbReference type="EMBL" id="AENY02000002">
    <property type="protein sequence ID" value="EKP95672.1"/>
    <property type="molecule type" value="Genomic_DNA"/>
</dbReference>
<dbReference type="PROSITE" id="PS50928">
    <property type="entry name" value="ABC_TM1"/>
    <property type="match status" value="1"/>
</dbReference>
<dbReference type="RefSeq" id="WP_006903700.1">
    <property type="nucleotide sequence ID" value="NZ_JH976535.1"/>
</dbReference>
<feature type="transmembrane region" description="Helical" evidence="7">
    <location>
        <begin position="55"/>
        <end position="76"/>
    </location>
</feature>
<dbReference type="AlphaFoldDB" id="K6PRT9"/>
<dbReference type="GO" id="GO:0022857">
    <property type="term" value="F:transmembrane transporter activity"/>
    <property type="evidence" value="ECO:0007669"/>
    <property type="project" value="InterPro"/>
</dbReference>
<evidence type="ECO:0000259" key="9">
    <source>
        <dbReference type="PROSITE" id="PS50928"/>
    </source>
</evidence>